<reference evidence="1" key="1">
    <citation type="submission" date="2024-07" db="EMBL/GenBank/DDBJ databases">
        <authorList>
            <person name="Yu S.T."/>
        </authorList>
    </citation>
    <scope>NUCLEOTIDE SEQUENCE</scope>
    <source>
        <strain evidence="1">R08</strain>
    </source>
</reference>
<dbReference type="AlphaFoldDB" id="A0AB39MF21"/>
<gene>
    <name evidence="1" type="ORF">AB5J58_32635</name>
</gene>
<sequence>METIYSAYTRYLAAKVEAGEDVSTYSLTQDSEGAWMLAKADLFPLTLGGDTQATESLLIATAMIETGTDN</sequence>
<proteinExistence type="predicted"/>
<dbReference type="EMBL" id="CP163431">
    <property type="protein sequence ID" value="XDQ04619.1"/>
    <property type="molecule type" value="Genomic_DNA"/>
</dbReference>
<name>A0AB39MF21_9ACTN</name>
<accession>A0AB39MF21</accession>
<protein>
    <submittedName>
        <fullName evidence="1">Uncharacterized protein</fullName>
    </submittedName>
</protein>
<evidence type="ECO:0000313" key="1">
    <source>
        <dbReference type="EMBL" id="XDQ04619.1"/>
    </source>
</evidence>
<organism evidence="1">
    <name type="scientific">Streptomyces sp. R08</name>
    <dbReference type="NCBI Taxonomy" id="3238624"/>
    <lineage>
        <taxon>Bacteria</taxon>
        <taxon>Bacillati</taxon>
        <taxon>Actinomycetota</taxon>
        <taxon>Actinomycetes</taxon>
        <taxon>Kitasatosporales</taxon>
        <taxon>Streptomycetaceae</taxon>
        <taxon>Streptomyces</taxon>
    </lineage>
</organism>
<dbReference type="RefSeq" id="WP_369190131.1">
    <property type="nucleotide sequence ID" value="NZ_CP163431.1"/>
</dbReference>